<name>A0A1I8M4C9_MUSDO</name>
<evidence type="ECO:0000259" key="2">
    <source>
        <dbReference type="PROSITE" id="PS51390"/>
    </source>
</evidence>
<accession>A0A1I8M4C9</accession>
<organism evidence="3">
    <name type="scientific">Musca domestica</name>
    <name type="common">House fly</name>
    <dbReference type="NCBI Taxonomy" id="7370"/>
    <lineage>
        <taxon>Eukaryota</taxon>
        <taxon>Metazoa</taxon>
        <taxon>Ecdysozoa</taxon>
        <taxon>Arthropoda</taxon>
        <taxon>Hexapoda</taxon>
        <taxon>Insecta</taxon>
        <taxon>Pterygota</taxon>
        <taxon>Neoptera</taxon>
        <taxon>Endopterygota</taxon>
        <taxon>Diptera</taxon>
        <taxon>Brachycera</taxon>
        <taxon>Muscomorpha</taxon>
        <taxon>Muscoidea</taxon>
        <taxon>Muscidae</taxon>
        <taxon>Musca</taxon>
    </lineage>
</organism>
<dbReference type="GO" id="GO:0030414">
    <property type="term" value="F:peptidase inhibitor activity"/>
    <property type="evidence" value="ECO:0007669"/>
    <property type="project" value="InterPro"/>
</dbReference>
<dbReference type="VEuPathDB" id="VectorBase:MDOMA2_010520"/>
<dbReference type="InterPro" id="IPR008197">
    <property type="entry name" value="WAP_dom"/>
</dbReference>
<proteinExistence type="predicted"/>
<reference evidence="3" key="1">
    <citation type="submission" date="2020-05" db="UniProtKB">
        <authorList>
            <consortium name="EnsemblMetazoa"/>
        </authorList>
    </citation>
    <scope>IDENTIFICATION</scope>
    <source>
        <strain evidence="3">Aabys</strain>
    </source>
</reference>
<sequence length="120" mass="13399">MAFQCQNRIFLVLVFTCVMVQIISAQSNECPPSSKVYTCSPRCYKDGDCATMGGKCCPDTCNQKSCVPRHMLNKYGDAGNTRPDKYGPNKGTVYCGNVKCTAFERCEVDRTTKRERCVRA</sequence>
<evidence type="ECO:0000313" key="3">
    <source>
        <dbReference type="EnsemblMetazoa" id="MDOA001107-PB"/>
    </source>
</evidence>
<feature type="chain" id="PRO_5044559819" description="WAP domain-containing protein" evidence="1">
    <location>
        <begin position="26"/>
        <end position="120"/>
    </location>
</feature>
<dbReference type="GO" id="GO:0005576">
    <property type="term" value="C:extracellular region"/>
    <property type="evidence" value="ECO:0007669"/>
    <property type="project" value="InterPro"/>
</dbReference>
<gene>
    <name evidence="3" type="primary">101898856</name>
</gene>
<dbReference type="PROSITE" id="PS51390">
    <property type="entry name" value="WAP"/>
    <property type="match status" value="1"/>
</dbReference>
<protein>
    <recommendedName>
        <fullName evidence="2">WAP domain-containing protein</fullName>
    </recommendedName>
</protein>
<dbReference type="eggNOG" id="ENOG502T8NZ">
    <property type="taxonomic scope" value="Eukaryota"/>
</dbReference>
<dbReference type="AlphaFoldDB" id="A0A1I8M4C9"/>
<evidence type="ECO:0000256" key="1">
    <source>
        <dbReference type="SAM" id="SignalP"/>
    </source>
</evidence>
<dbReference type="EnsemblMetazoa" id="MDOA001107-RB">
    <property type="protein sequence ID" value="MDOA001107-PB"/>
    <property type="gene ID" value="MDOA001107"/>
</dbReference>
<dbReference type="VEuPathDB" id="VectorBase:MDOA001107"/>
<feature type="signal peptide" evidence="1">
    <location>
        <begin position="1"/>
        <end position="25"/>
    </location>
</feature>
<feature type="domain" description="WAP" evidence="2">
    <location>
        <begin position="23"/>
        <end position="70"/>
    </location>
</feature>
<keyword evidence="1" id="KW-0732">Signal</keyword>